<proteinExistence type="inferred from homology"/>
<name>A0ABV0B506_9SPHN</name>
<keyword evidence="9" id="KW-1185">Reference proteome</keyword>
<evidence type="ECO:0000256" key="6">
    <source>
        <dbReference type="ARBA" id="ARBA00022837"/>
    </source>
</evidence>
<keyword evidence="4" id="KW-0732">Signal</keyword>
<dbReference type="Pfam" id="PF07519">
    <property type="entry name" value="Tannase"/>
    <property type="match status" value="1"/>
</dbReference>
<evidence type="ECO:0000256" key="1">
    <source>
        <dbReference type="ARBA" id="ARBA00006249"/>
    </source>
</evidence>
<evidence type="ECO:0000313" key="9">
    <source>
        <dbReference type="Proteomes" id="UP001427805"/>
    </source>
</evidence>
<dbReference type="PANTHER" id="PTHR33938:SF15">
    <property type="entry name" value="FERULOYL ESTERASE B-RELATED"/>
    <property type="match status" value="1"/>
</dbReference>
<organism evidence="8 9">
    <name type="scientific">Sphingomonas rustica</name>
    <dbReference type="NCBI Taxonomy" id="3103142"/>
    <lineage>
        <taxon>Bacteria</taxon>
        <taxon>Pseudomonadati</taxon>
        <taxon>Pseudomonadota</taxon>
        <taxon>Alphaproteobacteria</taxon>
        <taxon>Sphingomonadales</taxon>
        <taxon>Sphingomonadaceae</taxon>
        <taxon>Sphingomonas</taxon>
    </lineage>
</organism>
<comment type="caution">
    <text evidence="8">The sequence shown here is derived from an EMBL/GenBank/DDBJ whole genome shotgun (WGS) entry which is preliminary data.</text>
</comment>
<dbReference type="InterPro" id="IPR029058">
    <property type="entry name" value="AB_hydrolase_fold"/>
</dbReference>
<evidence type="ECO:0000313" key="8">
    <source>
        <dbReference type="EMBL" id="MEN3745951.1"/>
    </source>
</evidence>
<keyword evidence="5 8" id="KW-0378">Hydrolase</keyword>
<dbReference type="Proteomes" id="UP001427805">
    <property type="component" value="Unassembled WGS sequence"/>
</dbReference>
<dbReference type="SUPFAM" id="SSF53474">
    <property type="entry name" value="alpha/beta-Hydrolases"/>
    <property type="match status" value="1"/>
</dbReference>
<dbReference type="RefSeq" id="WP_346244949.1">
    <property type="nucleotide sequence ID" value="NZ_JBDIZK010000001.1"/>
</dbReference>
<evidence type="ECO:0000256" key="5">
    <source>
        <dbReference type="ARBA" id="ARBA00022801"/>
    </source>
</evidence>
<evidence type="ECO:0000256" key="4">
    <source>
        <dbReference type="ARBA" id="ARBA00022729"/>
    </source>
</evidence>
<keyword evidence="3" id="KW-0479">Metal-binding</keyword>
<dbReference type="EMBL" id="JBDIZK010000001">
    <property type="protein sequence ID" value="MEN3745951.1"/>
    <property type="molecule type" value="Genomic_DNA"/>
</dbReference>
<keyword evidence="2" id="KW-0719">Serine esterase</keyword>
<evidence type="ECO:0000256" key="7">
    <source>
        <dbReference type="ARBA" id="ARBA00023157"/>
    </source>
</evidence>
<evidence type="ECO:0000256" key="3">
    <source>
        <dbReference type="ARBA" id="ARBA00022723"/>
    </source>
</evidence>
<comment type="similarity">
    <text evidence="1">Belongs to the tannase family.</text>
</comment>
<dbReference type="GO" id="GO:0016787">
    <property type="term" value="F:hydrolase activity"/>
    <property type="evidence" value="ECO:0007669"/>
    <property type="project" value="UniProtKB-KW"/>
</dbReference>
<dbReference type="Gene3D" id="3.40.50.1820">
    <property type="entry name" value="alpha/beta hydrolase"/>
    <property type="match status" value="1"/>
</dbReference>
<accession>A0ABV0B506</accession>
<sequence>MRIDGLTLLSATAMPVGEFRPGPVTGPAPAGIALPAHCRVRAVATPVRGSRIGFELWLPERGWNGRFKMYGNGGYSSTLPLGQMAQGLKGGYAVAGTDTGHQGDDPEFAVGLPESIADWGHRAVHQTVLHSKALLYRFYGRPAAHAYFEGCSTGGHQALMSAQRYPRDFDGIIAGAPGNNRTRLNIGFLWQFVANRRPGTSDPILTAAKLPLLTKAALDQCGTPAERSQGYLENPFSCRVDLTKLQCGSGDEPGHCLTADEGAAAARLYRGATNPRTGARLYPPWLPGSERGWAGYWADPRDQTMPARSGFFRFWAFNDPRWDWRSFDFDQAVRRIDPALAGRIDAVDPDLSAFARGGGRLILYHGLADPVVSPWDLRAYYDAVDRSSMGRAASFSRLFFAPGMGHCGGGPTPDAAATQAALEQWVEQGRAPTHLTAGARNLCPYPAIGGACRP</sequence>
<dbReference type="InterPro" id="IPR011118">
    <property type="entry name" value="Tannase/feruloyl_esterase"/>
</dbReference>
<evidence type="ECO:0000256" key="2">
    <source>
        <dbReference type="ARBA" id="ARBA00022487"/>
    </source>
</evidence>
<keyword evidence="7" id="KW-1015">Disulfide bond</keyword>
<keyword evidence="6" id="KW-0106">Calcium</keyword>
<protein>
    <submittedName>
        <fullName evidence="8">Tannase/feruloyl esterase family alpha/beta hydrolase</fullName>
    </submittedName>
</protein>
<reference evidence="8 9" key="1">
    <citation type="submission" date="2024-05" db="EMBL/GenBank/DDBJ databases">
        <title>Sphingomonas sp. HF-S3 16S ribosomal RNA gene Genome sequencing and assembly.</title>
        <authorList>
            <person name="Lee H."/>
        </authorList>
    </citation>
    <scope>NUCLEOTIDE SEQUENCE [LARGE SCALE GENOMIC DNA]</scope>
    <source>
        <strain evidence="8 9">HF-S3</strain>
    </source>
</reference>
<gene>
    <name evidence="8" type="ORF">TPR58_02140</name>
</gene>
<dbReference type="PANTHER" id="PTHR33938">
    <property type="entry name" value="FERULOYL ESTERASE B-RELATED"/>
    <property type="match status" value="1"/>
</dbReference>